<protein>
    <recommendedName>
        <fullName evidence="3">Transcriptional regulator</fullName>
    </recommendedName>
</protein>
<evidence type="ECO:0008006" key="3">
    <source>
        <dbReference type="Google" id="ProtNLM"/>
    </source>
</evidence>
<name>A0A238YVE0_9PSEU</name>
<keyword evidence="2" id="KW-1185">Reference proteome</keyword>
<reference evidence="2" key="1">
    <citation type="submission" date="2017-06" db="EMBL/GenBank/DDBJ databases">
        <authorList>
            <person name="Varghese N."/>
            <person name="Submissions S."/>
        </authorList>
    </citation>
    <scope>NUCLEOTIDE SEQUENCE [LARGE SCALE GENOMIC DNA]</scope>
    <source>
        <strain evidence="2">DSM 45207</strain>
    </source>
</reference>
<evidence type="ECO:0000313" key="2">
    <source>
        <dbReference type="Proteomes" id="UP000198348"/>
    </source>
</evidence>
<dbReference type="EMBL" id="FZNW01000017">
    <property type="protein sequence ID" value="SNR74604.1"/>
    <property type="molecule type" value="Genomic_DNA"/>
</dbReference>
<accession>A0A238YVE0</accession>
<organism evidence="1 2">
    <name type="scientific">Haloechinothrix alba</name>
    <dbReference type="NCBI Taxonomy" id="664784"/>
    <lineage>
        <taxon>Bacteria</taxon>
        <taxon>Bacillati</taxon>
        <taxon>Actinomycetota</taxon>
        <taxon>Actinomycetes</taxon>
        <taxon>Pseudonocardiales</taxon>
        <taxon>Pseudonocardiaceae</taxon>
        <taxon>Haloechinothrix</taxon>
    </lineage>
</organism>
<dbReference type="RefSeq" id="WP_245818785.1">
    <property type="nucleotide sequence ID" value="NZ_FZNW01000017.1"/>
</dbReference>
<dbReference type="Proteomes" id="UP000198348">
    <property type="component" value="Unassembled WGS sequence"/>
</dbReference>
<gene>
    <name evidence="1" type="ORF">SAMN06265360_11744</name>
</gene>
<sequence>MATPNERLRSYRESMPSRAVPGEVMGRAELAEAVNRYIWETTGKRHQLDAHTIARYERGVVRWPNAAYRWGLRAVLDVASDADLGFYPTRRGNSQSPPRSGTAPGKAFDVRARVELHDSPSEFLANTTVETPVPTRLGWTEVEHVRATTQAVAMSENLFGGGLSCEAATAQLRWAGRLLDVRAAREVHLAMAEAVGNLAGVVGYSAFDIANYAAADRCFAFALWCADASGSWSLRANTLADMARKAVYLGELDYALELIEFAEVRSDRLTATARAMLATIRARLLALTGRHAEACADIDRADGHFADHDASADPPWLCYYDAAEHHGSTGKALIPIAQVRSRPELATRRLDEVIRWQGVDYPRSRTFSRIRLATLLMNTGYPEDALSVGHQAVIDSASLRSKRLLTELQGLAGAADAYSHLGDVAELRHAITRMSHPET</sequence>
<evidence type="ECO:0000313" key="1">
    <source>
        <dbReference type="EMBL" id="SNR74604.1"/>
    </source>
</evidence>
<dbReference type="AlphaFoldDB" id="A0A238YVE0"/>
<proteinExistence type="predicted"/>